<dbReference type="Pfam" id="PF25302">
    <property type="entry name" value="NADase_transloc"/>
    <property type="match status" value="1"/>
</dbReference>
<feature type="compositionally biased region" description="Low complexity" evidence="1">
    <location>
        <begin position="116"/>
        <end position="127"/>
    </location>
</feature>
<reference evidence="4 5" key="1">
    <citation type="submission" date="2020-07" db="EMBL/GenBank/DDBJ databases">
        <title>Sequencing the genomes of 1000 actinobacteria strains.</title>
        <authorList>
            <person name="Klenk H.-P."/>
        </authorList>
    </citation>
    <scope>NUCLEOTIDE SEQUENCE [LARGE SCALE GENOMIC DNA]</scope>
    <source>
        <strain evidence="4 5">DSM 23819</strain>
    </source>
</reference>
<dbReference type="RefSeq" id="WP_179501212.1">
    <property type="nucleotide sequence ID" value="NZ_JACCAA010000001.1"/>
</dbReference>
<evidence type="ECO:0000313" key="5">
    <source>
        <dbReference type="Proteomes" id="UP000540656"/>
    </source>
</evidence>
<comment type="caution">
    <text evidence="4">The sequence shown here is derived from an EMBL/GenBank/DDBJ whole genome shotgun (WGS) entry which is preliminary data.</text>
</comment>
<feature type="compositionally biased region" description="Low complexity" evidence="1">
    <location>
        <begin position="153"/>
        <end position="163"/>
    </location>
</feature>
<protein>
    <recommendedName>
        <fullName evidence="3">NAD glycohydrolase translocation F5/8 type C domain-containing protein</fullName>
    </recommendedName>
</protein>
<evidence type="ECO:0000259" key="3">
    <source>
        <dbReference type="Pfam" id="PF25302"/>
    </source>
</evidence>
<feature type="compositionally biased region" description="Low complexity" evidence="1">
    <location>
        <begin position="213"/>
        <end position="239"/>
    </location>
</feature>
<accession>A0A7Y9RYY1</accession>
<dbReference type="InterPro" id="IPR057561">
    <property type="entry name" value="NADase_transloc"/>
</dbReference>
<keyword evidence="2" id="KW-0472">Membrane</keyword>
<feature type="region of interest" description="Disordered" evidence="1">
    <location>
        <begin position="207"/>
        <end position="265"/>
    </location>
</feature>
<evidence type="ECO:0000313" key="4">
    <source>
        <dbReference type="EMBL" id="NYG58006.1"/>
    </source>
</evidence>
<evidence type="ECO:0000256" key="1">
    <source>
        <dbReference type="SAM" id="MobiDB-lite"/>
    </source>
</evidence>
<feature type="domain" description="NAD glycohydrolase translocation F5/8 type C" evidence="3">
    <location>
        <begin position="267"/>
        <end position="398"/>
    </location>
</feature>
<dbReference type="EMBL" id="JACCAA010000001">
    <property type="protein sequence ID" value="NYG58006.1"/>
    <property type="molecule type" value="Genomic_DNA"/>
</dbReference>
<sequence length="404" mass="41269">MSFCKSCGAVLGVGRFCTNCGAPVVQASETGTFHAESEAEKTNIRLPAVQPDAATGTRFPLFADESPRTGSAGPTAQHPVAHDSVAAGAVFETTLPAQSPYAPTASFDAASHHDGPPTVAGAGAAPTEHPFVPPVAGSQAAFGAASWQPAPHPAHTAGAPQGGSHREDLGSTSKKGGRKALWAIPLVLAMVAMLALGIWLGNRGGDDPDVRGTAESGSPSASPSPSTSQSPSPTAPTESGGPPADLTEQVTATGPQPIKPGVDLAGKPVTYPVENVLDGNPETAYRMPGAAQGKSITLALPSDASVLEVGVINGYAKTDRAGGRTVDWYSKNRRILEVEWIFDDGTTISQKLSETKEMQVLAISDVTSSTVIMKIVKVSGKPTGELAKDVTAISEVQVRGRTAG</sequence>
<keyword evidence="2" id="KW-0812">Transmembrane</keyword>
<name>A0A7Y9RYY1_9ACTN</name>
<keyword evidence="2" id="KW-1133">Transmembrane helix</keyword>
<keyword evidence="5" id="KW-1185">Reference proteome</keyword>
<dbReference type="Proteomes" id="UP000540656">
    <property type="component" value="Unassembled WGS sequence"/>
</dbReference>
<organism evidence="4 5">
    <name type="scientific">Nocardioides daedukensis</name>
    <dbReference type="NCBI Taxonomy" id="634462"/>
    <lineage>
        <taxon>Bacteria</taxon>
        <taxon>Bacillati</taxon>
        <taxon>Actinomycetota</taxon>
        <taxon>Actinomycetes</taxon>
        <taxon>Propionibacteriales</taxon>
        <taxon>Nocardioidaceae</taxon>
        <taxon>Nocardioides</taxon>
    </lineage>
</organism>
<proteinExistence type="predicted"/>
<dbReference type="NCBIfam" id="NF047619">
    <property type="entry name" value="NADase_discoid"/>
    <property type="match status" value="1"/>
</dbReference>
<feature type="region of interest" description="Disordered" evidence="1">
    <location>
        <begin position="102"/>
        <end position="176"/>
    </location>
</feature>
<evidence type="ECO:0000256" key="2">
    <source>
        <dbReference type="SAM" id="Phobius"/>
    </source>
</evidence>
<dbReference type="AlphaFoldDB" id="A0A7Y9RYY1"/>
<feature type="transmembrane region" description="Helical" evidence="2">
    <location>
        <begin position="180"/>
        <end position="201"/>
    </location>
</feature>
<gene>
    <name evidence="4" type="ORF">BJ980_000929</name>
</gene>